<dbReference type="PANTHER" id="PTHR12884:SF0">
    <property type="entry name" value="60S RIBOSOMAL PROTEIN L29"/>
    <property type="match status" value="1"/>
</dbReference>
<dbReference type="Gene3D" id="6.10.140.1730">
    <property type="match status" value="1"/>
</dbReference>
<accession>A0A0R3U9Q9</accession>
<organism evidence="6">
    <name type="scientific">Mesocestoides corti</name>
    <name type="common">Flatworm</name>
    <dbReference type="NCBI Taxonomy" id="53468"/>
    <lineage>
        <taxon>Eukaryota</taxon>
        <taxon>Metazoa</taxon>
        <taxon>Spiralia</taxon>
        <taxon>Lophotrochozoa</taxon>
        <taxon>Platyhelminthes</taxon>
        <taxon>Cestoda</taxon>
        <taxon>Eucestoda</taxon>
        <taxon>Cyclophyllidea</taxon>
        <taxon>Mesocestoididae</taxon>
        <taxon>Mesocestoides</taxon>
    </lineage>
</organism>
<dbReference type="GO" id="GO:0002181">
    <property type="term" value="P:cytoplasmic translation"/>
    <property type="evidence" value="ECO:0007669"/>
    <property type="project" value="TreeGrafter"/>
</dbReference>
<evidence type="ECO:0000256" key="5">
    <source>
        <dbReference type="SAM" id="MobiDB-lite"/>
    </source>
</evidence>
<feature type="compositionally biased region" description="Polar residues" evidence="5">
    <location>
        <begin position="83"/>
        <end position="101"/>
    </location>
</feature>
<protein>
    <recommendedName>
        <fullName evidence="4">60S ribosomal protein L29</fullName>
    </recommendedName>
</protein>
<comment type="similarity">
    <text evidence="1 4">Belongs to the eukaryotic ribosomal protein eL29 family.</text>
</comment>
<evidence type="ECO:0000256" key="3">
    <source>
        <dbReference type="ARBA" id="ARBA00023274"/>
    </source>
</evidence>
<keyword evidence="2 4" id="KW-0689">Ribosomal protein</keyword>
<feature type="compositionally biased region" description="Basic residues" evidence="5">
    <location>
        <begin position="70"/>
        <end position="79"/>
    </location>
</feature>
<proteinExistence type="inferred from homology"/>
<dbReference type="GO" id="GO:0022625">
    <property type="term" value="C:cytosolic large ribosomal subunit"/>
    <property type="evidence" value="ECO:0007669"/>
    <property type="project" value="TreeGrafter"/>
</dbReference>
<name>A0A0R3U9Q9_MESCO</name>
<evidence type="ECO:0000256" key="1">
    <source>
        <dbReference type="ARBA" id="ARBA00010247"/>
    </source>
</evidence>
<dbReference type="WBParaSite" id="MCOS_0000365701-mRNA-1">
    <property type="protein sequence ID" value="MCOS_0000365701-mRNA-1"/>
    <property type="gene ID" value="MCOS_0000365701"/>
</dbReference>
<evidence type="ECO:0000256" key="4">
    <source>
        <dbReference type="RuleBase" id="RU364026"/>
    </source>
</evidence>
<dbReference type="PANTHER" id="PTHR12884">
    <property type="entry name" value="60S RIBOSOMAL PROTEIN L29"/>
    <property type="match status" value="1"/>
</dbReference>
<dbReference type="GO" id="GO:0003735">
    <property type="term" value="F:structural constituent of ribosome"/>
    <property type="evidence" value="ECO:0007669"/>
    <property type="project" value="UniProtKB-UniRule"/>
</dbReference>
<evidence type="ECO:0000313" key="6">
    <source>
        <dbReference type="WBParaSite" id="MCOS_0000365701-mRNA-1"/>
    </source>
</evidence>
<sequence>LRAAYVSFARSEGWPRVRTTVHIIRVSYTCRLVHYVDRKNHRNGIHRPRKQRFPSLKGVDPKFLRNMRFAKKKNKRVPRAPKATTSPTPQKTSATVETPKA</sequence>
<evidence type="ECO:0000256" key="2">
    <source>
        <dbReference type="ARBA" id="ARBA00022980"/>
    </source>
</evidence>
<dbReference type="InterPro" id="IPR002673">
    <property type="entry name" value="Ribosomal_eL29"/>
</dbReference>
<dbReference type="AlphaFoldDB" id="A0A0R3U9Q9"/>
<dbReference type="Pfam" id="PF01779">
    <property type="entry name" value="Ribosomal_L29e"/>
    <property type="match status" value="1"/>
</dbReference>
<keyword evidence="3 4" id="KW-0687">Ribonucleoprotein</keyword>
<feature type="region of interest" description="Disordered" evidence="5">
    <location>
        <begin position="70"/>
        <end position="101"/>
    </location>
</feature>
<reference evidence="6" key="1">
    <citation type="submission" date="2017-02" db="UniProtKB">
        <authorList>
            <consortium name="WormBaseParasite"/>
        </authorList>
    </citation>
    <scope>IDENTIFICATION</scope>
</reference>